<comment type="caution">
    <text evidence="2">The sequence shown here is derived from an EMBL/GenBank/DDBJ whole genome shotgun (WGS) entry which is preliminary data.</text>
</comment>
<organism evidence="2 3">
    <name type="scientific">Polynucleobacter campilacus</name>
    <dbReference type="NCBI Taxonomy" id="1743163"/>
    <lineage>
        <taxon>Bacteria</taxon>
        <taxon>Pseudomonadati</taxon>
        <taxon>Pseudomonadota</taxon>
        <taxon>Betaproteobacteria</taxon>
        <taxon>Burkholderiales</taxon>
        <taxon>Burkholderiaceae</taxon>
        <taxon>Polynucleobacter</taxon>
    </lineage>
</organism>
<dbReference type="AlphaFoldDB" id="A0A254PQS0"/>
<dbReference type="Proteomes" id="UP000197528">
    <property type="component" value="Unassembled WGS sequence"/>
</dbReference>
<sequence>MKKTLLAVVSISVAAFAYANTVSDSSALVNQQCKISAEAVSTLKGLRYGNTSIKKDVSSLINAHLKTPENREVAQKALIMMIDDKSTDVGTLEGKYCS</sequence>
<evidence type="ECO:0000256" key="1">
    <source>
        <dbReference type="SAM" id="SignalP"/>
    </source>
</evidence>
<feature type="chain" id="PRO_5013304574" evidence="1">
    <location>
        <begin position="20"/>
        <end position="98"/>
    </location>
</feature>
<name>A0A254PQS0_9BURK</name>
<feature type="signal peptide" evidence="1">
    <location>
        <begin position="1"/>
        <end position="19"/>
    </location>
</feature>
<reference evidence="2 3" key="1">
    <citation type="submission" date="2017-05" db="EMBL/GenBank/DDBJ databases">
        <title>Genome of Polynucleobacter sp. MWH-Feld-100.</title>
        <authorList>
            <person name="Hahn M.W."/>
        </authorList>
    </citation>
    <scope>NUCLEOTIDE SEQUENCE [LARGE SCALE GENOMIC DNA]</scope>
    <source>
        <strain evidence="2 3">MWH-Feld-100</strain>
    </source>
</reference>
<gene>
    <name evidence="2" type="ORF">CBI31_08935</name>
</gene>
<keyword evidence="1" id="KW-0732">Signal</keyword>
<evidence type="ECO:0000313" key="2">
    <source>
        <dbReference type="EMBL" id="OWS68849.1"/>
    </source>
</evidence>
<protein>
    <submittedName>
        <fullName evidence="2">Uncharacterized protein</fullName>
    </submittedName>
</protein>
<dbReference type="RefSeq" id="WP_088526069.1">
    <property type="nucleotide sequence ID" value="NZ_NGUP01000005.1"/>
</dbReference>
<accession>A0A254PQS0</accession>
<proteinExistence type="predicted"/>
<dbReference type="OrthoDB" id="9132359at2"/>
<keyword evidence="3" id="KW-1185">Reference proteome</keyword>
<dbReference type="EMBL" id="NGUP01000005">
    <property type="protein sequence ID" value="OWS68849.1"/>
    <property type="molecule type" value="Genomic_DNA"/>
</dbReference>
<evidence type="ECO:0000313" key="3">
    <source>
        <dbReference type="Proteomes" id="UP000197528"/>
    </source>
</evidence>